<organism evidence="1 2">
    <name type="scientific">Mycolicibacterium fluoranthenivorans</name>
    <dbReference type="NCBI Taxonomy" id="258505"/>
    <lineage>
        <taxon>Bacteria</taxon>
        <taxon>Bacillati</taxon>
        <taxon>Actinomycetota</taxon>
        <taxon>Actinomycetes</taxon>
        <taxon>Mycobacteriales</taxon>
        <taxon>Mycobacteriaceae</taxon>
        <taxon>Mycolicibacterium</taxon>
    </lineage>
</organism>
<dbReference type="KEGG" id="mflu:HZU40_26450"/>
<reference evidence="1 2" key="1">
    <citation type="submission" date="2020-07" db="EMBL/GenBank/DDBJ databases">
        <title>Draft genome sequence of four isobutane-metabolizing strains capable of cometabolically degrading diverse ether contaminants.</title>
        <authorList>
            <person name="Chen W."/>
            <person name="Faulkner N."/>
            <person name="Smith C."/>
            <person name="Hyman M."/>
        </authorList>
    </citation>
    <scope>NUCLEOTIDE SEQUENCE [LARGE SCALE GENOMIC DNA]</scope>
    <source>
        <strain evidence="1 2">2A</strain>
    </source>
</reference>
<accession>A0A7G8PBH3</accession>
<dbReference type="RefSeq" id="WP_187096348.1">
    <property type="nucleotide sequence ID" value="NZ_CP059894.1"/>
</dbReference>
<protein>
    <submittedName>
        <fullName evidence="1">Uncharacterized protein</fullName>
    </submittedName>
</protein>
<proteinExistence type="predicted"/>
<dbReference type="AlphaFoldDB" id="A0A7G8PBH3"/>
<evidence type="ECO:0000313" key="1">
    <source>
        <dbReference type="EMBL" id="QNJ91689.1"/>
    </source>
</evidence>
<dbReference type="EMBL" id="CP059894">
    <property type="protein sequence ID" value="QNJ91689.1"/>
    <property type="molecule type" value="Genomic_DNA"/>
</dbReference>
<gene>
    <name evidence="1" type="ORF">HZU40_26450</name>
</gene>
<evidence type="ECO:0000313" key="2">
    <source>
        <dbReference type="Proteomes" id="UP000515498"/>
    </source>
</evidence>
<sequence>MPELCRSPPPAVVALLPLAQWAAVPPWPVWLVAVRRWPVRLVAVPRPVVPVVRARRSVLPAVSPLPVALPSPPEPRWPKDFPSPPVPRSFRLRVCPLVALRWQRRSPMRAACPRVRSRRRRARPPLAAPKVWAAVLPVPSTVRYCKLPPPPVHLSRTRPVRPVLPVRRSPMPRRWRLPPVRPARPSPKRWFRRRWAVKQWPRQRQSSAVKEPEQVAAVRLRPWRRSVEAKARAVAEPPVAVRAAAELRAVPVVLVAPVRAVLVRAVAPEVARPVAALLRAPQCPRPLSSKVAAVVAAAVSRVAVQQAVAPVVPSRFRQRSRWRPHP</sequence>
<name>A0A7G8PBH3_9MYCO</name>
<dbReference type="Proteomes" id="UP000515498">
    <property type="component" value="Chromosome"/>
</dbReference>